<evidence type="ECO:0000259" key="2">
    <source>
        <dbReference type="Pfam" id="PF04782"/>
    </source>
</evidence>
<organism evidence="4 5">
    <name type="scientific">Gossypium barbadense</name>
    <name type="common">Sea Island cotton</name>
    <name type="synonym">Hibiscus barbadensis</name>
    <dbReference type="NCBI Taxonomy" id="3634"/>
    <lineage>
        <taxon>Eukaryota</taxon>
        <taxon>Viridiplantae</taxon>
        <taxon>Streptophyta</taxon>
        <taxon>Embryophyta</taxon>
        <taxon>Tracheophyta</taxon>
        <taxon>Spermatophyta</taxon>
        <taxon>Magnoliopsida</taxon>
        <taxon>eudicotyledons</taxon>
        <taxon>Gunneridae</taxon>
        <taxon>Pentapetalae</taxon>
        <taxon>rosids</taxon>
        <taxon>malvids</taxon>
        <taxon>Malvales</taxon>
        <taxon>Malvaceae</taxon>
        <taxon>Malvoideae</taxon>
        <taxon>Gossypium</taxon>
    </lineage>
</organism>
<proteinExistence type="predicted"/>
<evidence type="ECO:0000259" key="3">
    <source>
        <dbReference type="Pfam" id="PF04783"/>
    </source>
</evidence>
<dbReference type="InterPro" id="IPR006868">
    <property type="entry name" value="DUF630"/>
</dbReference>
<feature type="region of interest" description="Disordered" evidence="1">
    <location>
        <begin position="67"/>
        <end position="128"/>
    </location>
</feature>
<feature type="compositionally biased region" description="Pro residues" evidence="1">
    <location>
        <begin position="73"/>
        <end position="91"/>
    </location>
</feature>
<dbReference type="OrthoDB" id="1919226at2759"/>
<dbReference type="PANTHER" id="PTHR21450:SF21">
    <property type="entry name" value="REDUCTASE SUBUNIT C, PUTATIVE (DUF630 AND DUF632)-RELATED"/>
    <property type="match status" value="1"/>
</dbReference>
<dbReference type="Pfam" id="PF04782">
    <property type="entry name" value="DUF632"/>
    <property type="match status" value="1"/>
</dbReference>
<sequence>MGCAASRIQREGRVQVCKERKKLMKQLVGYRGEFADAQLAYLRALKNTGVTLRQFTESDSLELENTSHCLTLPPSPPSPLPPPPPPPPSFSPDPRKAGENGIIEAAQDESAKVNQDECSTPPPPTASSSWTYWDLFESTSPLHHPKQSETVEPIQEESWAESRMQFEDENPGEELVEGFAINTPPMRSLRREIADNSSSIMSWYNKDSTDVAMLVLKNNKTLEGIMKDLDDYFLKASAGGKEIAVFTDINIGNNSLPWKLNENKRNRSNSAKVFSALSWSWSSKSLLLARDAFQCRYSKPCNPGAHCITLDKLYVAEQKLYKEVKNLLMHTSEEEVTKLELEKKLMLLQKQDENHDWTKTQKIKSSVENLENDMTRLQHSISTACSSILELIDEELYPQLVALTSGLMGMWKMMYKSHQFQNHISKQLNHLTDHLSMDLTTESRLQATAQLETEVSFWYYSFCRLIKSQQEYLRTLCQWIQLTDCLVSNQQQSHCSSAVRRLCEEWHLGFEKLPDKVASETIKSFLLAIQSIIQQQAVEHNQKRKYEKLQKRLQKELISLTEMEKKVEGSVLTLDMNSTLSPKHPLSLKRAKTEALKKRVDVEKGKHLNSVQLSKTMILSNLKTSLPNVFQALMGFSKACVEVFEAIHGNSQPEIHCAS</sequence>
<dbReference type="Pfam" id="PF04783">
    <property type="entry name" value="DUF630"/>
    <property type="match status" value="1"/>
</dbReference>
<evidence type="ECO:0000256" key="1">
    <source>
        <dbReference type="SAM" id="MobiDB-lite"/>
    </source>
</evidence>
<name>A0A5J5WWB1_GOSBA</name>
<dbReference type="EMBL" id="CM018202">
    <property type="protein sequence ID" value="KAB2096838.1"/>
    <property type="molecule type" value="Genomic_DNA"/>
</dbReference>
<reference evidence="4" key="1">
    <citation type="submission" date="2019-06" db="EMBL/GenBank/DDBJ databases">
        <title>WGS assembly of Gossypium barbadense.</title>
        <authorList>
            <person name="Chen Z.J."/>
            <person name="Sreedasyam A."/>
            <person name="Ando A."/>
            <person name="Song Q."/>
            <person name="De L."/>
            <person name="Hulse-Kemp A."/>
            <person name="Ding M."/>
            <person name="Ye W."/>
            <person name="Kirkbride R."/>
            <person name="Jenkins J."/>
            <person name="Plott C."/>
            <person name="Lovell J."/>
            <person name="Lin Y.-M."/>
            <person name="Vaughn R."/>
            <person name="Liu B."/>
            <person name="Li W."/>
            <person name="Simpson S."/>
            <person name="Scheffler B."/>
            <person name="Saski C."/>
            <person name="Grover C."/>
            <person name="Hu G."/>
            <person name="Conover J."/>
            <person name="Carlson J."/>
            <person name="Shu S."/>
            <person name="Boston L."/>
            <person name="Williams M."/>
            <person name="Peterson D."/>
            <person name="Mcgee K."/>
            <person name="Jones D."/>
            <person name="Wendel J."/>
            <person name="Stelly D."/>
            <person name="Grimwood J."/>
            <person name="Schmutz J."/>
        </authorList>
    </citation>
    <scope>NUCLEOTIDE SEQUENCE [LARGE SCALE GENOMIC DNA]</scope>
    <source>
        <strain evidence="4">1400233.01</strain>
    </source>
</reference>
<keyword evidence="5" id="KW-1185">Reference proteome</keyword>
<dbReference type="InterPro" id="IPR006867">
    <property type="entry name" value="DUF632"/>
</dbReference>
<dbReference type="PANTHER" id="PTHR21450">
    <property type="entry name" value="PROTEIN ALTERED PHOSPHATE STARVATION RESPONSE 1"/>
    <property type="match status" value="1"/>
</dbReference>
<dbReference type="EMBL" id="CM018202">
    <property type="protein sequence ID" value="KAB2096844.1"/>
    <property type="molecule type" value="Genomic_DNA"/>
</dbReference>
<protein>
    <recommendedName>
        <fullName evidence="6">DUF632 domain-containing protein</fullName>
    </recommendedName>
</protein>
<dbReference type="EMBL" id="CM018202">
    <property type="protein sequence ID" value="KAB2096847.1"/>
    <property type="molecule type" value="Genomic_DNA"/>
</dbReference>
<feature type="domain" description="DUF632" evidence="2">
    <location>
        <begin position="222"/>
        <end position="530"/>
    </location>
</feature>
<evidence type="ECO:0008006" key="6">
    <source>
        <dbReference type="Google" id="ProtNLM"/>
    </source>
</evidence>
<dbReference type="Proteomes" id="UP000327439">
    <property type="component" value="Chromosome A01"/>
</dbReference>
<gene>
    <name evidence="4" type="ORF">ES319_A01G131600v1</name>
</gene>
<reference evidence="5" key="2">
    <citation type="journal article" date="2020" name="Nat. Genet.">
        <title>Genomic diversifications of five Gossypium allopolyploid species and their impact on cotton improvement.</title>
        <authorList>
            <person name="Chen Z.J."/>
            <person name="Sreedasyam A."/>
            <person name="Ando A."/>
            <person name="Song Q."/>
            <person name="De Santiago L.M."/>
            <person name="Hulse-Kemp A.M."/>
            <person name="Ding M."/>
            <person name="Ye W."/>
            <person name="Kirkbride R.C."/>
            <person name="Jenkins J."/>
            <person name="Plott C."/>
            <person name="Lovell J."/>
            <person name="Lin Y.M."/>
            <person name="Vaughn R."/>
            <person name="Liu B."/>
            <person name="Simpson S."/>
            <person name="Scheffler B.E."/>
            <person name="Wen L."/>
            <person name="Saski C.A."/>
            <person name="Grover C.E."/>
            <person name="Hu G."/>
            <person name="Conover J.L."/>
            <person name="Carlson J.W."/>
            <person name="Shu S."/>
            <person name="Boston L.B."/>
            <person name="Williams M."/>
            <person name="Peterson D.G."/>
            <person name="McGee K."/>
            <person name="Jones D.C."/>
            <person name="Wendel J.F."/>
            <person name="Stelly D.M."/>
            <person name="Grimwood J."/>
            <person name="Schmutz J."/>
        </authorList>
    </citation>
    <scope>NUCLEOTIDE SEQUENCE [LARGE SCALE GENOMIC DNA]</scope>
    <source>
        <strain evidence="5">cv. 3-79</strain>
    </source>
</reference>
<feature type="domain" description="DUF630" evidence="3">
    <location>
        <begin position="1"/>
        <end position="59"/>
    </location>
</feature>
<dbReference type="SUPFAM" id="SSF101447">
    <property type="entry name" value="Formin homology 2 domain (FH2 domain)"/>
    <property type="match status" value="1"/>
</dbReference>
<evidence type="ECO:0000313" key="4">
    <source>
        <dbReference type="EMBL" id="KAB2096838.1"/>
    </source>
</evidence>
<evidence type="ECO:0000313" key="5">
    <source>
        <dbReference type="Proteomes" id="UP000327439"/>
    </source>
</evidence>
<dbReference type="AlphaFoldDB" id="A0A5J5WWB1"/>
<accession>A0A5J5WWB1</accession>